<organism evidence="1 2">
    <name type="scientific">Psophocarpus tetragonolobus</name>
    <name type="common">Winged bean</name>
    <name type="synonym">Dolichos tetragonolobus</name>
    <dbReference type="NCBI Taxonomy" id="3891"/>
    <lineage>
        <taxon>Eukaryota</taxon>
        <taxon>Viridiplantae</taxon>
        <taxon>Streptophyta</taxon>
        <taxon>Embryophyta</taxon>
        <taxon>Tracheophyta</taxon>
        <taxon>Spermatophyta</taxon>
        <taxon>Magnoliopsida</taxon>
        <taxon>eudicotyledons</taxon>
        <taxon>Gunneridae</taxon>
        <taxon>Pentapetalae</taxon>
        <taxon>rosids</taxon>
        <taxon>fabids</taxon>
        <taxon>Fabales</taxon>
        <taxon>Fabaceae</taxon>
        <taxon>Papilionoideae</taxon>
        <taxon>50 kb inversion clade</taxon>
        <taxon>NPAAA clade</taxon>
        <taxon>indigoferoid/millettioid clade</taxon>
        <taxon>Phaseoleae</taxon>
        <taxon>Psophocarpus</taxon>
    </lineage>
</organism>
<sequence length="79" mass="8899">MAYAENGTRILLQLYSLQSGRDKNYETVLLVYTDGKSSVGLAVKERVEEWETTIVVNGDMGKMKGEVGLVMMKGKKRKR</sequence>
<protein>
    <submittedName>
        <fullName evidence="1">Uncharacterized protein</fullName>
    </submittedName>
</protein>
<dbReference type="Proteomes" id="UP001386955">
    <property type="component" value="Unassembled WGS sequence"/>
</dbReference>
<accession>A0AAN9SN05</accession>
<name>A0AAN9SN05_PSOTE</name>
<comment type="caution">
    <text evidence="1">The sequence shown here is derived from an EMBL/GenBank/DDBJ whole genome shotgun (WGS) entry which is preliminary data.</text>
</comment>
<gene>
    <name evidence="1" type="ORF">VNO78_11801</name>
</gene>
<reference evidence="1 2" key="1">
    <citation type="submission" date="2024-01" db="EMBL/GenBank/DDBJ databases">
        <title>The genomes of 5 underutilized Papilionoideae crops provide insights into root nodulation and disease resistanc.</title>
        <authorList>
            <person name="Jiang F."/>
        </authorList>
    </citation>
    <scope>NUCLEOTIDE SEQUENCE [LARGE SCALE GENOMIC DNA]</scope>
    <source>
        <strain evidence="1">DUOXIRENSHENG_FW03</strain>
        <tissue evidence="1">Leaves</tissue>
    </source>
</reference>
<evidence type="ECO:0000313" key="2">
    <source>
        <dbReference type="Proteomes" id="UP001386955"/>
    </source>
</evidence>
<dbReference type="EMBL" id="JAYMYS010000003">
    <property type="protein sequence ID" value="KAK7400591.1"/>
    <property type="molecule type" value="Genomic_DNA"/>
</dbReference>
<evidence type="ECO:0000313" key="1">
    <source>
        <dbReference type="EMBL" id="KAK7400591.1"/>
    </source>
</evidence>
<proteinExistence type="predicted"/>
<keyword evidence="2" id="KW-1185">Reference proteome</keyword>
<dbReference type="AlphaFoldDB" id="A0AAN9SN05"/>